<proteinExistence type="inferred from homology"/>
<protein>
    <recommendedName>
        <fullName evidence="5">Methyltransferase-like protein 4</fullName>
    </recommendedName>
</protein>
<dbReference type="GO" id="GO:0032259">
    <property type="term" value="P:methylation"/>
    <property type="evidence" value="ECO:0007669"/>
    <property type="project" value="InterPro"/>
</dbReference>
<dbReference type="GO" id="GO:0008168">
    <property type="term" value="F:methyltransferase activity"/>
    <property type="evidence" value="ECO:0007669"/>
    <property type="project" value="InterPro"/>
</dbReference>
<comment type="similarity">
    <text evidence="1">Belongs to the MT-A70-like family.</text>
</comment>
<keyword evidence="4" id="KW-1185">Reference proteome</keyword>
<evidence type="ECO:0000313" key="3">
    <source>
        <dbReference type="EMBL" id="CAF1022318.1"/>
    </source>
</evidence>
<feature type="compositionally biased region" description="Polar residues" evidence="2">
    <location>
        <begin position="128"/>
        <end position="180"/>
    </location>
</feature>
<dbReference type="GO" id="GO:0003676">
    <property type="term" value="F:nucleic acid binding"/>
    <property type="evidence" value="ECO:0007669"/>
    <property type="project" value="InterPro"/>
</dbReference>
<feature type="compositionally biased region" description="Polar residues" evidence="2">
    <location>
        <begin position="232"/>
        <end position="255"/>
    </location>
</feature>
<name>A0A814I956_ADIRI</name>
<feature type="compositionally biased region" description="Polar residues" evidence="2">
    <location>
        <begin position="48"/>
        <end position="57"/>
    </location>
</feature>
<evidence type="ECO:0000313" key="4">
    <source>
        <dbReference type="Proteomes" id="UP000663828"/>
    </source>
</evidence>
<gene>
    <name evidence="3" type="ORF">XAT740_LOCUS14301</name>
</gene>
<dbReference type="Proteomes" id="UP000663828">
    <property type="component" value="Unassembled WGS sequence"/>
</dbReference>
<accession>A0A814I956</accession>
<evidence type="ECO:0008006" key="5">
    <source>
        <dbReference type="Google" id="ProtNLM"/>
    </source>
</evidence>
<dbReference type="InterPro" id="IPR007757">
    <property type="entry name" value="MT-A70-like"/>
</dbReference>
<comment type="caution">
    <text evidence="3">The sequence shown here is derived from an EMBL/GenBank/DDBJ whole genome shotgun (WGS) entry which is preliminary data.</text>
</comment>
<feature type="compositionally biased region" description="Acidic residues" evidence="2">
    <location>
        <begin position="318"/>
        <end position="328"/>
    </location>
</feature>
<feature type="compositionally biased region" description="Basic and acidic residues" evidence="2">
    <location>
        <begin position="434"/>
        <end position="443"/>
    </location>
</feature>
<dbReference type="AlphaFoldDB" id="A0A814I956"/>
<dbReference type="EMBL" id="CAJNOR010000855">
    <property type="protein sequence ID" value="CAF1022318.1"/>
    <property type="molecule type" value="Genomic_DNA"/>
</dbReference>
<sequence>MSIHSADDYEPNLSVPVFGSGVSQTKLQQQQQPNNDLGGAEKLDTPEPTKNGQNDTANDIKANESLGNGTKEPEKVDNRASSSADVHVNGQNGKTDAETVASVSSTTNTNGNQAAAAEEGSTSTSTAQNPVENSSQNDSVPTLSSQPTVSAEPTGSEPAISTSVDVTKDQSVSASVTDTENAPVSSTEPTSTSSSSNNVPASTTVPEATVAAESTKTPEPKSKSPRGKTKSPAVSTPPTRQSSRGRKSATTSSSQNDEEQTAIDDAKPSTTSQPEPPSTPKRAKRQAPTLATEITPADSSTAEEVKETADTAVVPSTADEEDDGDDDADSKKRKRTPSPRKSAQASTGAGKKRGASSSPPVSASKKAKASPKGKASSSTNDEQQMDVDKTEATATTTTAAVSESEPVQTPPKKARTSATQKTPKSSATTPESNEEYKRTHDDVFDNTDNDLISKLNQAVNFCKDNLSFINDTSIAQTAHTFDDVPFADIATQQSDRRAPIQRILLTDYFLRASKLGIQPNVVYTHDKTHASIIDTAVAGRLLLPENCRFLWSDIKNITLLVNGEKRKAFENFQRPVSFEEERKYSFIVIDPPWLNKSVRRNRPYSWSEFDDIKNLPVEHLIDRSRPSLICCWSTNCDRVEEFVKDELFRKWNCQYLTTWYWLKVTLSGESVLDLTSADKKSYETLILGYSGDESRFETLKNTTKIICSVPALIHSVKPALHLLFRKLIDLPKDDHDQCLEIYARNLLPNFTSVGNEVLKHQSIDLFEENIV</sequence>
<feature type="compositionally biased region" description="Polar residues" evidence="2">
    <location>
        <begin position="416"/>
        <end position="431"/>
    </location>
</feature>
<organism evidence="3 4">
    <name type="scientific">Adineta ricciae</name>
    <name type="common">Rotifer</name>
    <dbReference type="NCBI Taxonomy" id="249248"/>
    <lineage>
        <taxon>Eukaryota</taxon>
        <taxon>Metazoa</taxon>
        <taxon>Spiralia</taxon>
        <taxon>Gnathifera</taxon>
        <taxon>Rotifera</taxon>
        <taxon>Eurotatoria</taxon>
        <taxon>Bdelloidea</taxon>
        <taxon>Adinetida</taxon>
        <taxon>Adinetidae</taxon>
        <taxon>Adineta</taxon>
    </lineage>
</organism>
<dbReference type="InterPro" id="IPR002052">
    <property type="entry name" value="DNA_methylase_N6_adenine_CS"/>
</dbReference>
<evidence type="ECO:0000256" key="2">
    <source>
        <dbReference type="SAM" id="MobiDB-lite"/>
    </source>
</evidence>
<feature type="region of interest" description="Disordered" evidence="2">
    <location>
        <begin position="1"/>
        <end position="443"/>
    </location>
</feature>
<evidence type="ECO:0000256" key="1">
    <source>
        <dbReference type="PROSITE-ProRule" id="PRU00489"/>
    </source>
</evidence>
<feature type="compositionally biased region" description="Low complexity" evidence="2">
    <location>
        <begin position="102"/>
        <end position="127"/>
    </location>
</feature>
<reference evidence="3" key="1">
    <citation type="submission" date="2021-02" db="EMBL/GenBank/DDBJ databases">
        <authorList>
            <person name="Nowell W R."/>
        </authorList>
    </citation>
    <scope>NUCLEOTIDE SEQUENCE</scope>
</reference>
<dbReference type="PANTHER" id="PTHR12829">
    <property type="entry name" value="N6-ADENOSINE-METHYLTRANSFERASE"/>
    <property type="match status" value="1"/>
</dbReference>
<feature type="compositionally biased region" description="Polar residues" evidence="2">
    <location>
        <begin position="79"/>
        <end position="94"/>
    </location>
</feature>
<dbReference type="Pfam" id="PF05063">
    <property type="entry name" value="MT-A70"/>
    <property type="match status" value="1"/>
</dbReference>
<dbReference type="PROSITE" id="PS00092">
    <property type="entry name" value="N6_MTASE"/>
    <property type="match status" value="1"/>
</dbReference>
<feature type="compositionally biased region" description="Low complexity" evidence="2">
    <location>
        <begin position="182"/>
        <end position="205"/>
    </location>
</feature>
<feature type="compositionally biased region" description="Low complexity" evidence="2">
    <location>
        <begin position="355"/>
        <end position="364"/>
    </location>
</feature>
<dbReference type="PANTHER" id="PTHR12829:SF4">
    <property type="entry name" value="N(6)-ADENINE-SPECIFIC METHYLTRANSFERASE METTL4"/>
    <property type="match status" value="1"/>
</dbReference>
<dbReference type="GO" id="GO:0005634">
    <property type="term" value="C:nucleus"/>
    <property type="evidence" value="ECO:0007669"/>
    <property type="project" value="TreeGrafter"/>
</dbReference>
<dbReference type="PROSITE" id="PS51143">
    <property type="entry name" value="MT_A70"/>
    <property type="match status" value="1"/>
</dbReference>